<reference evidence="2 3" key="1">
    <citation type="submission" date="2016-09" db="EMBL/GenBank/DDBJ databases">
        <title>Rhizobium oryziradicis sp. nov., isolated from the root of rice.</title>
        <authorList>
            <person name="Zhao J."/>
            <person name="Zhang X."/>
        </authorList>
    </citation>
    <scope>NUCLEOTIDE SEQUENCE [LARGE SCALE GENOMIC DNA]</scope>
    <source>
        <strain evidence="2 3">14971</strain>
    </source>
</reference>
<evidence type="ECO:0000313" key="3">
    <source>
        <dbReference type="Proteomes" id="UP000185598"/>
    </source>
</evidence>
<accession>A0A1Q9A1E0</accession>
<comment type="caution">
    <text evidence="2">The sequence shown here is derived from an EMBL/GenBank/DDBJ whole genome shotgun (WGS) entry which is preliminary data.</text>
</comment>
<protein>
    <submittedName>
        <fullName evidence="2">Uncharacterized protein</fullName>
    </submittedName>
</protein>
<organism evidence="2 3">
    <name type="scientific">Allorhizobium taibaishanense</name>
    <dbReference type="NCBI Taxonomy" id="887144"/>
    <lineage>
        <taxon>Bacteria</taxon>
        <taxon>Pseudomonadati</taxon>
        <taxon>Pseudomonadota</taxon>
        <taxon>Alphaproteobacteria</taxon>
        <taxon>Hyphomicrobiales</taxon>
        <taxon>Rhizobiaceae</taxon>
        <taxon>Rhizobium/Agrobacterium group</taxon>
        <taxon>Allorhizobium</taxon>
    </lineage>
</organism>
<sequence>MNSDEQKMLLIGFPQNGRVLTFDDWNRRDEAGATAYYAEILIGKRREEIRRIVDHEVRLEAEGAHDACNIYYSDVEDDPTKAVISYRFGLKDPKQDTVMAAMMWEVYLTFNEQGVVSKVVAEASILAP</sequence>
<evidence type="ECO:0000313" key="4">
    <source>
        <dbReference type="Proteomes" id="UP000544107"/>
    </source>
</evidence>
<gene>
    <name evidence="2" type="ORF">BJF91_09540</name>
    <name evidence="1" type="ORF">GGQ71_002313</name>
</gene>
<dbReference type="Proteomes" id="UP000185598">
    <property type="component" value="Unassembled WGS sequence"/>
</dbReference>
<dbReference type="RefSeq" id="WP_075616409.1">
    <property type="nucleotide sequence ID" value="NZ_JACIED010000002.1"/>
</dbReference>
<evidence type="ECO:0000313" key="2">
    <source>
        <dbReference type="EMBL" id="OLP48354.1"/>
    </source>
</evidence>
<evidence type="ECO:0000313" key="1">
    <source>
        <dbReference type="EMBL" id="MBB4008050.1"/>
    </source>
</evidence>
<dbReference type="OrthoDB" id="9866061at2"/>
<dbReference type="Proteomes" id="UP000544107">
    <property type="component" value="Unassembled WGS sequence"/>
</dbReference>
<keyword evidence="3" id="KW-1185">Reference proteome</keyword>
<proteinExistence type="predicted"/>
<reference evidence="1 4" key="2">
    <citation type="submission" date="2020-08" db="EMBL/GenBank/DDBJ databases">
        <title>Genomic Encyclopedia of Type Strains, Phase IV (KMG-IV): sequencing the most valuable type-strain genomes for metagenomic binning, comparative biology and taxonomic classification.</title>
        <authorList>
            <person name="Goeker M."/>
        </authorList>
    </citation>
    <scope>NUCLEOTIDE SEQUENCE [LARGE SCALE GENOMIC DNA]</scope>
    <source>
        <strain evidence="1 4">DSM 100021</strain>
    </source>
</reference>
<name>A0A1Q9A1E0_9HYPH</name>
<dbReference type="EMBL" id="MKIN01000024">
    <property type="protein sequence ID" value="OLP48354.1"/>
    <property type="molecule type" value="Genomic_DNA"/>
</dbReference>
<dbReference type="EMBL" id="JACIED010000002">
    <property type="protein sequence ID" value="MBB4008050.1"/>
    <property type="molecule type" value="Genomic_DNA"/>
</dbReference>
<dbReference type="AlphaFoldDB" id="A0A1Q9A1E0"/>